<dbReference type="InterPro" id="IPR029058">
    <property type="entry name" value="AB_hydrolase_fold"/>
</dbReference>
<gene>
    <name evidence="1" type="ORF">METZ01_LOCUS372847</name>
</gene>
<dbReference type="Gene3D" id="3.40.50.1820">
    <property type="entry name" value="alpha/beta hydrolase"/>
    <property type="match status" value="1"/>
</dbReference>
<reference evidence="1" key="1">
    <citation type="submission" date="2018-05" db="EMBL/GenBank/DDBJ databases">
        <authorList>
            <person name="Lanie J.A."/>
            <person name="Ng W.-L."/>
            <person name="Kazmierczak K.M."/>
            <person name="Andrzejewski T.M."/>
            <person name="Davidsen T.M."/>
            <person name="Wayne K.J."/>
            <person name="Tettelin H."/>
            <person name="Glass J.I."/>
            <person name="Rusch D."/>
            <person name="Podicherti R."/>
            <person name="Tsui H.-C.T."/>
            <person name="Winkler M.E."/>
        </authorList>
    </citation>
    <scope>NUCLEOTIDE SEQUENCE</scope>
</reference>
<dbReference type="AlphaFoldDB" id="A0A382TD88"/>
<protein>
    <submittedName>
        <fullName evidence="1">Uncharacterized protein</fullName>
    </submittedName>
</protein>
<name>A0A382TD88_9ZZZZ</name>
<proteinExistence type="predicted"/>
<dbReference type="PANTHER" id="PTHR43722">
    <property type="entry name" value="PROLINE IMINOPEPTIDASE"/>
    <property type="match status" value="1"/>
</dbReference>
<organism evidence="1">
    <name type="scientific">marine metagenome</name>
    <dbReference type="NCBI Taxonomy" id="408172"/>
    <lineage>
        <taxon>unclassified sequences</taxon>
        <taxon>metagenomes</taxon>
        <taxon>ecological metagenomes</taxon>
    </lineage>
</organism>
<dbReference type="GO" id="GO:0004177">
    <property type="term" value="F:aminopeptidase activity"/>
    <property type="evidence" value="ECO:0007669"/>
    <property type="project" value="UniProtKB-EC"/>
</dbReference>
<evidence type="ECO:0000313" key="1">
    <source>
        <dbReference type="EMBL" id="SVD19993.1"/>
    </source>
</evidence>
<dbReference type="SUPFAM" id="SSF53474">
    <property type="entry name" value="alpha/beta-Hydrolases"/>
    <property type="match status" value="1"/>
</dbReference>
<dbReference type="EMBL" id="UINC01135692">
    <property type="protein sequence ID" value="SVD19993.1"/>
    <property type="molecule type" value="Genomic_DNA"/>
</dbReference>
<dbReference type="GO" id="GO:0006508">
    <property type="term" value="P:proteolysis"/>
    <property type="evidence" value="ECO:0007669"/>
    <property type="project" value="InterPro"/>
</dbReference>
<dbReference type="PANTHER" id="PTHR43722:SF1">
    <property type="entry name" value="PROLINE IMINOPEPTIDASE"/>
    <property type="match status" value="1"/>
</dbReference>
<feature type="non-terminal residue" evidence="1">
    <location>
        <position position="1"/>
    </location>
</feature>
<sequence length="163" mass="17900">FPENWASFSGYLPVSERQDLLHNYHQRLVNPDPAIHMPAALAWSVYEGSCSTLMPNASSISQFFHDRFALGLARMEAHYFVNNSFLPENFILEHVDAVCGIPGVIVQGRYDMVCPLTTAADLSKAWRRAQFKVVANAGHSASEEGISAALVSATNDFRDGGVV</sequence>
<accession>A0A382TD88</accession>
<dbReference type="InterPro" id="IPR005944">
    <property type="entry name" value="Pro_iminopeptidase"/>
</dbReference>
<dbReference type="GO" id="GO:0005737">
    <property type="term" value="C:cytoplasm"/>
    <property type="evidence" value="ECO:0007669"/>
    <property type="project" value="InterPro"/>
</dbReference>